<dbReference type="InterPro" id="IPR020103">
    <property type="entry name" value="PsdUridine_synth_cat_dom_sf"/>
</dbReference>
<dbReference type="InterPro" id="IPR050188">
    <property type="entry name" value="RluA_PseudoU_synthase"/>
</dbReference>
<dbReference type="KEGG" id="sml:Smlt2019"/>
<dbReference type="EnsemblBacteria" id="CAQ45529">
    <property type="protein sequence ID" value="CAQ45529"/>
    <property type="gene ID" value="Smlt2019"/>
</dbReference>
<dbReference type="InterPro" id="IPR006224">
    <property type="entry name" value="PsdUridine_synth_RluA-like_CS"/>
</dbReference>
<reference evidence="2 3" key="1">
    <citation type="journal article" date="2008" name="Genome Biol.">
        <title>The complete genome, comparative and functional analysis of Stenotrophomonas maltophilia reveals an organism heavily shielded by drug resistance determinants.</title>
        <authorList>
            <person name="Crossman L.C."/>
            <person name="Gould V.C."/>
            <person name="Dow J.M."/>
            <person name="Vernikos G.S."/>
            <person name="Okazaki A."/>
            <person name="Sebaihia M."/>
            <person name="Saunders D."/>
            <person name="Arrowsmith C."/>
            <person name="Carver T."/>
            <person name="Peters N."/>
            <person name="Adlem E."/>
            <person name="Kerhornou A."/>
            <person name="Lord A."/>
            <person name="Murphy L."/>
            <person name="Seeger K."/>
            <person name="Squares R."/>
            <person name="Rutter S."/>
            <person name="Quail M.A."/>
            <person name="Rajandream M.A."/>
            <person name="Harris D."/>
            <person name="Churcher C."/>
            <person name="Bentley S.D."/>
            <person name="Parkhill J."/>
            <person name="Thomson N.R."/>
            <person name="Avison M.B."/>
        </authorList>
    </citation>
    <scope>NUCLEOTIDE SEQUENCE [LARGE SCALE GENOMIC DNA]</scope>
    <source>
        <strain evidence="2 3">K279a</strain>
    </source>
</reference>
<sequence length="295" mass="33321">MDAMTLPSHLQLPPGHWPSLLDGLCARFPRIGRAQWQDRFARGRVQDAQGRALAPDMPWQVGLEIQYFREVADEPEIPFAETILHLDAHLLVADKPHFLPVTPAGGYVRETLLSRLVARTGNTELAPLHRLDRLTAGLVLFSTQAATRDAYQRLFRERRIEKTYEALAPALPGLAFPLLRDSRLVPGEPFFRMAEVPGEPNARSLIEPIEAEGPVWRYRLKPETGRKHQLRVHMAMLGAPIEGDDLYPQLRPRRDDTFESPLQLLAQGLAFDDPLTGEPRRFSSQRRLCLPAQSG</sequence>
<dbReference type="EMBL" id="AM743169">
    <property type="protein sequence ID" value="CAQ45529.1"/>
    <property type="molecule type" value="Genomic_DNA"/>
</dbReference>
<dbReference type="Proteomes" id="UP000008840">
    <property type="component" value="Chromosome"/>
</dbReference>
<accession>B2FN08</accession>
<name>B2FN08_STRMK</name>
<dbReference type="InterPro" id="IPR006145">
    <property type="entry name" value="PsdUridine_synth_RsuA/RluA"/>
</dbReference>
<dbReference type="eggNOG" id="COG0564">
    <property type="taxonomic scope" value="Bacteria"/>
</dbReference>
<feature type="domain" description="Pseudouridine synthase RsuA/RluA-like" evidence="1">
    <location>
        <begin position="89"/>
        <end position="235"/>
    </location>
</feature>
<dbReference type="PANTHER" id="PTHR21600">
    <property type="entry name" value="MITOCHONDRIAL RNA PSEUDOURIDINE SYNTHASE"/>
    <property type="match status" value="1"/>
</dbReference>
<dbReference type="GO" id="GO:0009982">
    <property type="term" value="F:pseudouridine synthase activity"/>
    <property type="evidence" value="ECO:0007669"/>
    <property type="project" value="InterPro"/>
</dbReference>
<dbReference type="SUPFAM" id="SSF55120">
    <property type="entry name" value="Pseudouridine synthase"/>
    <property type="match status" value="1"/>
</dbReference>
<evidence type="ECO:0000259" key="1">
    <source>
        <dbReference type="Pfam" id="PF00849"/>
    </source>
</evidence>
<dbReference type="GO" id="GO:0003723">
    <property type="term" value="F:RNA binding"/>
    <property type="evidence" value="ECO:0007669"/>
    <property type="project" value="InterPro"/>
</dbReference>
<protein>
    <recommendedName>
        <fullName evidence="1">Pseudouridine synthase RsuA/RluA-like domain-containing protein</fullName>
    </recommendedName>
</protein>
<dbReference type="Gene3D" id="3.30.2350.10">
    <property type="entry name" value="Pseudouridine synthase"/>
    <property type="match status" value="1"/>
</dbReference>
<dbReference type="GO" id="GO:0000455">
    <property type="term" value="P:enzyme-directed rRNA pseudouridine synthesis"/>
    <property type="evidence" value="ECO:0007669"/>
    <property type="project" value="TreeGrafter"/>
</dbReference>
<keyword evidence="3" id="KW-1185">Reference proteome</keyword>
<evidence type="ECO:0000313" key="3">
    <source>
        <dbReference type="Proteomes" id="UP000008840"/>
    </source>
</evidence>
<evidence type="ECO:0000313" key="2">
    <source>
        <dbReference type="EMBL" id="CAQ45529.1"/>
    </source>
</evidence>
<dbReference type="AlphaFoldDB" id="B2FN08"/>
<organism evidence="2 3">
    <name type="scientific">Stenotrophomonas maltophilia (strain K279a)</name>
    <dbReference type="NCBI Taxonomy" id="522373"/>
    <lineage>
        <taxon>Bacteria</taxon>
        <taxon>Pseudomonadati</taxon>
        <taxon>Pseudomonadota</taxon>
        <taxon>Gammaproteobacteria</taxon>
        <taxon>Lysobacterales</taxon>
        <taxon>Lysobacteraceae</taxon>
        <taxon>Stenotrophomonas</taxon>
        <taxon>Stenotrophomonas maltophilia group</taxon>
    </lineage>
</organism>
<dbReference type="PROSITE" id="PS01129">
    <property type="entry name" value="PSI_RLU"/>
    <property type="match status" value="1"/>
</dbReference>
<dbReference type="GO" id="GO:0140098">
    <property type="term" value="F:catalytic activity, acting on RNA"/>
    <property type="evidence" value="ECO:0007669"/>
    <property type="project" value="UniProtKB-ARBA"/>
</dbReference>
<gene>
    <name evidence="2" type="ordered locus">Smlt2019</name>
</gene>
<proteinExistence type="predicted"/>
<dbReference type="PANTHER" id="PTHR21600:SF84">
    <property type="entry name" value="PSEUDOURIDINE SYNTHASE RSUA_RLUA-LIKE DOMAIN-CONTAINING PROTEIN"/>
    <property type="match status" value="1"/>
</dbReference>
<dbReference type="Pfam" id="PF00849">
    <property type="entry name" value="PseudoU_synth_2"/>
    <property type="match status" value="1"/>
</dbReference>
<dbReference type="HOGENOM" id="CLU_016902_0_0_6"/>